<comment type="caution">
    <text evidence="3">The sequence shown here is derived from an EMBL/GenBank/DDBJ whole genome shotgun (WGS) entry which is preliminary data.</text>
</comment>
<keyword evidence="2" id="KW-1133">Transmembrane helix</keyword>
<dbReference type="Proteomes" id="UP000823858">
    <property type="component" value="Unassembled WGS sequence"/>
</dbReference>
<evidence type="ECO:0000313" key="3">
    <source>
        <dbReference type="EMBL" id="HJC85210.1"/>
    </source>
</evidence>
<evidence type="ECO:0000256" key="2">
    <source>
        <dbReference type="SAM" id="Phobius"/>
    </source>
</evidence>
<protein>
    <recommendedName>
        <fullName evidence="5">Thioredoxin-like fold domain-containing protein</fullName>
    </recommendedName>
</protein>
<evidence type="ECO:0000313" key="4">
    <source>
        <dbReference type="Proteomes" id="UP000823858"/>
    </source>
</evidence>
<gene>
    <name evidence="3" type="ORF">H9751_06675</name>
</gene>
<feature type="region of interest" description="Disordered" evidence="1">
    <location>
        <begin position="85"/>
        <end position="105"/>
    </location>
</feature>
<keyword evidence="2" id="KW-0812">Transmembrane</keyword>
<evidence type="ECO:0008006" key="5">
    <source>
        <dbReference type="Google" id="ProtNLM"/>
    </source>
</evidence>
<evidence type="ECO:0000256" key="1">
    <source>
        <dbReference type="SAM" id="MobiDB-lite"/>
    </source>
</evidence>
<dbReference type="EMBL" id="DWVP01000015">
    <property type="protein sequence ID" value="HJC85210.1"/>
    <property type="molecule type" value="Genomic_DNA"/>
</dbReference>
<feature type="compositionally biased region" description="Low complexity" evidence="1">
    <location>
        <begin position="16"/>
        <end position="26"/>
    </location>
</feature>
<feature type="compositionally biased region" description="Low complexity" evidence="1">
    <location>
        <begin position="40"/>
        <end position="49"/>
    </location>
</feature>
<feature type="transmembrane region" description="Helical" evidence="2">
    <location>
        <begin position="54"/>
        <end position="77"/>
    </location>
</feature>
<reference evidence="3" key="1">
    <citation type="journal article" date="2021" name="PeerJ">
        <title>Extensive microbial diversity within the chicken gut microbiome revealed by metagenomics and culture.</title>
        <authorList>
            <person name="Gilroy R."/>
            <person name="Ravi A."/>
            <person name="Getino M."/>
            <person name="Pursley I."/>
            <person name="Horton D.L."/>
            <person name="Alikhan N.F."/>
            <person name="Baker D."/>
            <person name="Gharbi K."/>
            <person name="Hall N."/>
            <person name="Watson M."/>
            <person name="Adriaenssens E.M."/>
            <person name="Foster-Nyarko E."/>
            <person name="Jarju S."/>
            <person name="Secka A."/>
            <person name="Antonio M."/>
            <person name="Oren A."/>
            <person name="Chaudhuri R.R."/>
            <person name="La Ragione R."/>
            <person name="Hildebrand F."/>
            <person name="Pallen M.J."/>
        </authorList>
    </citation>
    <scope>NUCLEOTIDE SEQUENCE</scope>
    <source>
        <strain evidence="3">ChiHjej13B12-4958</strain>
    </source>
</reference>
<name>A0A9D2QEQ8_9CORY</name>
<proteinExistence type="predicted"/>
<feature type="region of interest" description="Disordered" evidence="1">
    <location>
        <begin position="1"/>
        <end position="49"/>
    </location>
</feature>
<dbReference type="AlphaFoldDB" id="A0A9D2QEQ8"/>
<sequence>MSNHDGPHGPYSSVDGANPANPAGPADHVDPSGYGSAMVPGAPEPGQQGPGKTVIWTIAAVVAALGVAIAVLGVYVVDSSENSVGPVSSLFSDDDDSGSDSGTGAYGDVSAEVSYAGGVVTLQGEDTAADAPVVDIFLDFSCPCCADLAASSHEELSDALAEEHGVDADTVEAIRSGEVIDEGNAAFAVNFGVLEERAGEVATPSVFVTAADGGEPEEVEMLLDPSTGTIASWVPLVLEDGTAA</sequence>
<dbReference type="Gene3D" id="3.40.30.10">
    <property type="entry name" value="Glutaredoxin"/>
    <property type="match status" value="1"/>
</dbReference>
<keyword evidence="2" id="KW-0472">Membrane</keyword>
<organism evidence="3 4">
    <name type="scientific">Candidatus Corynebacterium faecigallinarum</name>
    <dbReference type="NCBI Taxonomy" id="2838528"/>
    <lineage>
        <taxon>Bacteria</taxon>
        <taxon>Bacillati</taxon>
        <taxon>Actinomycetota</taxon>
        <taxon>Actinomycetes</taxon>
        <taxon>Mycobacteriales</taxon>
        <taxon>Corynebacteriaceae</taxon>
        <taxon>Corynebacterium</taxon>
    </lineage>
</organism>
<accession>A0A9D2QEQ8</accession>
<reference evidence="3" key="2">
    <citation type="submission" date="2021-04" db="EMBL/GenBank/DDBJ databases">
        <authorList>
            <person name="Gilroy R."/>
        </authorList>
    </citation>
    <scope>NUCLEOTIDE SEQUENCE</scope>
    <source>
        <strain evidence="3">ChiHjej13B12-4958</strain>
    </source>
</reference>